<evidence type="ECO:0000313" key="3">
    <source>
        <dbReference type="Proteomes" id="UP000275078"/>
    </source>
</evidence>
<reference evidence="2 3" key="1">
    <citation type="journal article" date="2018" name="Nat. Ecol. Evol.">
        <title>Pezizomycetes genomes reveal the molecular basis of ectomycorrhizal truffle lifestyle.</title>
        <authorList>
            <person name="Murat C."/>
            <person name="Payen T."/>
            <person name="Noel B."/>
            <person name="Kuo A."/>
            <person name="Morin E."/>
            <person name="Chen J."/>
            <person name="Kohler A."/>
            <person name="Krizsan K."/>
            <person name="Balestrini R."/>
            <person name="Da Silva C."/>
            <person name="Montanini B."/>
            <person name="Hainaut M."/>
            <person name="Levati E."/>
            <person name="Barry K.W."/>
            <person name="Belfiori B."/>
            <person name="Cichocki N."/>
            <person name="Clum A."/>
            <person name="Dockter R.B."/>
            <person name="Fauchery L."/>
            <person name="Guy J."/>
            <person name="Iotti M."/>
            <person name="Le Tacon F."/>
            <person name="Lindquist E.A."/>
            <person name="Lipzen A."/>
            <person name="Malagnac F."/>
            <person name="Mello A."/>
            <person name="Molinier V."/>
            <person name="Miyauchi S."/>
            <person name="Poulain J."/>
            <person name="Riccioni C."/>
            <person name="Rubini A."/>
            <person name="Sitrit Y."/>
            <person name="Splivallo R."/>
            <person name="Traeger S."/>
            <person name="Wang M."/>
            <person name="Zifcakova L."/>
            <person name="Wipf D."/>
            <person name="Zambonelli A."/>
            <person name="Paolocci F."/>
            <person name="Nowrousian M."/>
            <person name="Ottonello S."/>
            <person name="Baldrian P."/>
            <person name="Spatafora J.W."/>
            <person name="Henrissat B."/>
            <person name="Nagy L.G."/>
            <person name="Aury J.M."/>
            <person name="Wincker P."/>
            <person name="Grigoriev I.V."/>
            <person name="Bonfante P."/>
            <person name="Martin F.M."/>
        </authorList>
    </citation>
    <scope>NUCLEOTIDE SEQUENCE [LARGE SCALE GENOMIC DNA]</scope>
    <source>
        <strain evidence="2 3">RN42</strain>
    </source>
</reference>
<feature type="region of interest" description="Disordered" evidence="1">
    <location>
        <begin position="1"/>
        <end position="39"/>
    </location>
</feature>
<dbReference type="EMBL" id="ML119662">
    <property type="protein sequence ID" value="RPA83899.1"/>
    <property type="molecule type" value="Genomic_DNA"/>
</dbReference>
<protein>
    <submittedName>
        <fullName evidence="2">Uncharacterized protein</fullName>
    </submittedName>
</protein>
<sequence length="358" mass="40212">MGINSANLTREDVRNPTSESQNPKPAKGRPKAQDTDSCSYEHCVRKDRVIQTSVLTDEDVSGPTGSIEEAPQKAVDVWPRIRIGHRNHPRNTAYMVEIILRRDGIEHGFIYGPAISNTGKGIGLGEPADAWYKEKAGEQRMSKQLVKMGNIQFLFIPVKVRTQNDAGKRRQPKQVLVACHVKVTTNRKESRYHLSCFIKAIRNQQVPGWEDDLEHAQIEDGSKHRQGGAGGFQRDQSINRSIPEQIFFLLWGNFNMKQWMTAKNNEERAEVRDPTSNCTEYDLRGFELKKRSLRVGRKYKFPPLLSSEDGKEILKHCNGDAGFVLEGGGNDGNSNISSSFTLSFSAEGSDSEPLLLNE</sequence>
<proteinExistence type="predicted"/>
<gene>
    <name evidence="2" type="ORF">BJ508DRAFT_304421</name>
</gene>
<accession>A0A3N4IDN7</accession>
<evidence type="ECO:0000313" key="2">
    <source>
        <dbReference type="EMBL" id="RPA83899.1"/>
    </source>
</evidence>
<dbReference type="Proteomes" id="UP000275078">
    <property type="component" value="Unassembled WGS sequence"/>
</dbReference>
<keyword evidence="3" id="KW-1185">Reference proteome</keyword>
<name>A0A3N4IDN7_ASCIM</name>
<evidence type="ECO:0000256" key="1">
    <source>
        <dbReference type="SAM" id="MobiDB-lite"/>
    </source>
</evidence>
<organism evidence="2 3">
    <name type="scientific">Ascobolus immersus RN42</name>
    <dbReference type="NCBI Taxonomy" id="1160509"/>
    <lineage>
        <taxon>Eukaryota</taxon>
        <taxon>Fungi</taxon>
        <taxon>Dikarya</taxon>
        <taxon>Ascomycota</taxon>
        <taxon>Pezizomycotina</taxon>
        <taxon>Pezizomycetes</taxon>
        <taxon>Pezizales</taxon>
        <taxon>Ascobolaceae</taxon>
        <taxon>Ascobolus</taxon>
    </lineage>
</organism>
<dbReference type="AlphaFoldDB" id="A0A3N4IDN7"/>